<dbReference type="Proteomes" id="UP000614982">
    <property type="component" value="Unassembled WGS sequence"/>
</dbReference>
<evidence type="ECO:0000313" key="3">
    <source>
        <dbReference type="Proteomes" id="UP000614982"/>
    </source>
</evidence>
<keyword evidence="3" id="KW-1185">Reference proteome</keyword>
<feature type="region of interest" description="Disordered" evidence="1">
    <location>
        <begin position="109"/>
        <end position="135"/>
    </location>
</feature>
<organism evidence="2 3">
    <name type="scientific">Pseudomonas cichorii</name>
    <dbReference type="NCBI Taxonomy" id="36746"/>
    <lineage>
        <taxon>Bacteria</taxon>
        <taxon>Pseudomonadati</taxon>
        <taxon>Pseudomonadota</taxon>
        <taxon>Gammaproteobacteria</taxon>
        <taxon>Pseudomonadales</taxon>
        <taxon>Pseudomonadaceae</taxon>
        <taxon>Pseudomonas</taxon>
    </lineage>
</organism>
<reference evidence="2 3" key="1">
    <citation type="submission" date="2020-05" db="EMBL/GenBank/DDBJ databases">
        <title>Genetic diversity of Pseudomonas cichorii.</title>
        <authorList>
            <person name="Tani S."/>
            <person name="Yagi H."/>
            <person name="Hashimoto S."/>
            <person name="Iiyama K."/>
            <person name="Furuya N."/>
        </authorList>
    </citation>
    <scope>NUCLEOTIDE SEQUENCE [LARGE SCALE GENOMIC DNA]</scope>
    <source>
        <strain evidence="2 3">LMG 2162</strain>
    </source>
</reference>
<name>A0ABQ1DSH5_PSECI</name>
<evidence type="ECO:0000256" key="1">
    <source>
        <dbReference type="SAM" id="MobiDB-lite"/>
    </source>
</evidence>
<dbReference type="RefSeq" id="WP_038400098.1">
    <property type="nucleotide sequence ID" value="NZ_BLWA01000012.1"/>
</dbReference>
<sequence length="388" mass="43026">MTNIQTRFSSVEALKSSDVDIHALKSQGRIEVNGKHYDIRAAADGKISVSRHDKQAVFDKFFNGTAHLLGGQSPRSQITQALNEKAASASSSAPATPRLERMLGKRFDAQQARVEQGQSSSATNAVRPENGTPQGKETFASLYEWAKKAKKIKEPTKEKIYDVFKDNRPKVTPMARTEQDAYLRRLSRIDAHAGINVWPQSMDAASPEHRRLDIYMKHHPNIRKEFYRISPDPVREKSENMGRLTIGVHPQYAEQLIKTMAAMVQKEDSIHSGKVDGPQSYGSRTDSAILYVKGDYQKAQELGQKLKIMSGLPAEAFISHTPPSMHTIDQGLSYAETVKGQSSSHGDSRAAIILDALKRKGGSLETKLKAALADNGYNPENPAFRRTQ</sequence>
<dbReference type="Pfam" id="PF17914">
    <property type="entry name" value="HopA1"/>
    <property type="match status" value="1"/>
</dbReference>
<evidence type="ECO:0000313" key="2">
    <source>
        <dbReference type="EMBL" id="GFM93858.1"/>
    </source>
</evidence>
<protein>
    <submittedName>
        <fullName evidence="2">Protein hrmA</fullName>
    </submittedName>
</protein>
<comment type="caution">
    <text evidence="2">The sequence shown here is derived from an EMBL/GenBank/DDBJ whole genome shotgun (WGS) entry which is preliminary data.</text>
</comment>
<accession>A0ABQ1DSH5</accession>
<dbReference type="GeneID" id="93661677"/>
<dbReference type="InterPro" id="IPR040871">
    <property type="entry name" value="HopA1"/>
</dbReference>
<dbReference type="EMBL" id="BLWA01000012">
    <property type="protein sequence ID" value="GFM93858.1"/>
    <property type="molecule type" value="Genomic_DNA"/>
</dbReference>
<gene>
    <name evidence="2" type="primary">hopA1</name>
    <name evidence="2" type="ORF">PSCICP_38300</name>
</gene>
<dbReference type="Gene3D" id="6.10.20.120">
    <property type="match status" value="1"/>
</dbReference>
<proteinExistence type="predicted"/>